<dbReference type="PANTHER" id="PTHR33223:SF10">
    <property type="entry name" value="AMINOTRANSFERASE-LIKE PLANT MOBILE DOMAIN-CONTAINING PROTEIN"/>
    <property type="match status" value="1"/>
</dbReference>
<gene>
    <name evidence="2" type="ORF">TIFTF001_034930</name>
</gene>
<dbReference type="Proteomes" id="UP001187192">
    <property type="component" value="Unassembled WGS sequence"/>
</dbReference>
<sequence length="190" mass="21908">MEVSLPDKFIALQISLYKGRTDPDDHLELYIGHMVLLGYSEEIMCRAFRNTLSRATWRWFTKLQPNSITSWKDGPQESLKEWLTRFSVEVVSTEEISDKDALMGTMSSMRHDIPFRDDLHQKPAKTYQEFLERTQGFIKVEEAKILALKSKLVVPKSTSNVICVDQSSRRQNGKEIRGSGNSESTQYIEN</sequence>
<feature type="region of interest" description="Disordered" evidence="1">
    <location>
        <begin position="166"/>
        <end position="190"/>
    </location>
</feature>
<accession>A0AA88E0P7</accession>
<dbReference type="PANTHER" id="PTHR33223">
    <property type="entry name" value="CCHC-TYPE DOMAIN-CONTAINING PROTEIN"/>
    <property type="match status" value="1"/>
</dbReference>
<dbReference type="AlphaFoldDB" id="A0AA88E0P7"/>
<reference evidence="2" key="1">
    <citation type="submission" date="2023-07" db="EMBL/GenBank/DDBJ databases">
        <title>draft genome sequence of fig (Ficus carica).</title>
        <authorList>
            <person name="Takahashi T."/>
            <person name="Nishimura K."/>
        </authorList>
    </citation>
    <scope>NUCLEOTIDE SEQUENCE</scope>
</reference>
<proteinExistence type="predicted"/>
<evidence type="ECO:0000313" key="2">
    <source>
        <dbReference type="EMBL" id="GMN65862.1"/>
    </source>
</evidence>
<evidence type="ECO:0000313" key="3">
    <source>
        <dbReference type="Proteomes" id="UP001187192"/>
    </source>
</evidence>
<keyword evidence="3" id="KW-1185">Reference proteome</keyword>
<dbReference type="EMBL" id="BTGU01000267">
    <property type="protein sequence ID" value="GMN65862.1"/>
    <property type="molecule type" value="Genomic_DNA"/>
</dbReference>
<protein>
    <recommendedName>
        <fullName evidence="4">Retrotransposon gag domain-containing protein</fullName>
    </recommendedName>
</protein>
<organism evidence="2 3">
    <name type="scientific">Ficus carica</name>
    <name type="common">Common fig</name>
    <dbReference type="NCBI Taxonomy" id="3494"/>
    <lineage>
        <taxon>Eukaryota</taxon>
        <taxon>Viridiplantae</taxon>
        <taxon>Streptophyta</taxon>
        <taxon>Embryophyta</taxon>
        <taxon>Tracheophyta</taxon>
        <taxon>Spermatophyta</taxon>
        <taxon>Magnoliopsida</taxon>
        <taxon>eudicotyledons</taxon>
        <taxon>Gunneridae</taxon>
        <taxon>Pentapetalae</taxon>
        <taxon>rosids</taxon>
        <taxon>fabids</taxon>
        <taxon>Rosales</taxon>
        <taxon>Moraceae</taxon>
        <taxon>Ficeae</taxon>
        <taxon>Ficus</taxon>
    </lineage>
</organism>
<evidence type="ECO:0000256" key="1">
    <source>
        <dbReference type="SAM" id="MobiDB-lite"/>
    </source>
</evidence>
<feature type="compositionally biased region" description="Polar residues" evidence="1">
    <location>
        <begin position="179"/>
        <end position="190"/>
    </location>
</feature>
<evidence type="ECO:0008006" key="4">
    <source>
        <dbReference type="Google" id="ProtNLM"/>
    </source>
</evidence>
<comment type="caution">
    <text evidence="2">The sequence shown here is derived from an EMBL/GenBank/DDBJ whole genome shotgun (WGS) entry which is preliminary data.</text>
</comment>
<name>A0AA88E0P7_FICCA</name>